<organism evidence="1 2">
    <name type="scientific">Streptococcus moroccensis</name>
    <dbReference type="NCBI Taxonomy" id="1451356"/>
    <lineage>
        <taxon>Bacteria</taxon>
        <taxon>Bacillati</taxon>
        <taxon>Bacillota</taxon>
        <taxon>Bacilli</taxon>
        <taxon>Lactobacillales</taxon>
        <taxon>Streptococcaceae</taxon>
        <taxon>Streptococcus</taxon>
    </lineage>
</organism>
<sequence>MRRLILMALLFPLGALALLVGPFLEILKKEELDGDQY</sequence>
<name>A0ABT9YPP7_9STRE</name>
<keyword evidence="2" id="KW-1185">Reference proteome</keyword>
<accession>A0ABT9YPP7</accession>
<evidence type="ECO:0000313" key="1">
    <source>
        <dbReference type="EMBL" id="MDQ0221971.1"/>
    </source>
</evidence>
<comment type="caution">
    <text evidence="1">The sequence shown here is derived from an EMBL/GenBank/DDBJ whole genome shotgun (WGS) entry which is preliminary data.</text>
</comment>
<dbReference type="Proteomes" id="UP001223079">
    <property type="component" value="Unassembled WGS sequence"/>
</dbReference>
<reference evidence="1 2" key="1">
    <citation type="submission" date="2023-07" db="EMBL/GenBank/DDBJ databases">
        <title>Genomic Encyclopedia of Type Strains, Phase IV (KMG-IV): sequencing the most valuable type-strain genomes for metagenomic binning, comparative biology and taxonomic classification.</title>
        <authorList>
            <person name="Goeker M."/>
        </authorList>
    </citation>
    <scope>NUCLEOTIDE SEQUENCE [LARGE SCALE GENOMIC DNA]</scope>
    <source>
        <strain evidence="1 2">DSM 105143</strain>
    </source>
</reference>
<evidence type="ECO:0000313" key="2">
    <source>
        <dbReference type="Proteomes" id="UP001223079"/>
    </source>
</evidence>
<protein>
    <submittedName>
        <fullName evidence="1">Uncharacterized protein</fullName>
    </submittedName>
</protein>
<dbReference type="EMBL" id="JAUSTM010000004">
    <property type="protein sequence ID" value="MDQ0221971.1"/>
    <property type="molecule type" value="Genomic_DNA"/>
</dbReference>
<proteinExistence type="predicted"/>
<gene>
    <name evidence="1" type="ORF">J2S23_000508</name>
</gene>